<dbReference type="InterPro" id="IPR001387">
    <property type="entry name" value="Cro/C1-type_HTH"/>
</dbReference>
<dbReference type="SUPFAM" id="SSF47413">
    <property type="entry name" value="lambda repressor-like DNA-binding domains"/>
    <property type="match status" value="1"/>
</dbReference>
<keyword evidence="2" id="KW-0614">Plasmid</keyword>
<evidence type="ECO:0000259" key="1">
    <source>
        <dbReference type="PROSITE" id="PS50943"/>
    </source>
</evidence>
<geneLocation type="plasmid" evidence="2">
    <name>megaplasmid pMP7017</name>
</geneLocation>
<dbReference type="SMART" id="SM00530">
    <property type="entry name" value="HTH_XRE"/>
    <property type="match status" value="1"/>
</dbReference>
<feature type="domain" description="HTH cro/C1-type" evidence="1">
    <location>
        <begin position="35"/>
        <end position="90"/>
    </location>
</feature>
<dbReference type="AlphaFoldDB" id="A0A0A0V0Z7"/>
<name>A0A0A0V0Z7_BIFBR</name>
<dbReference type="InterPro" id="IPR010982">
    <property type="entry name" value="Lambda_DNA-bd_dom_sf"/>
</dbReference>
<reference evidence="2" key="1">
    <citation type="journal article" date="2015" name="Appl. Environ. Microbiol.">
        <title>Discovery of a conjugative megaplasmid in Bifidobacterium breve.</title>
        <authorList>
            <person name="Bottacini F."/>
            <person name="O'Connell Motherway M."/>
            <person name="Casey E."/>
            <person name="McDonnell B."/>
            <person name="Mahony J."/>
            <person name="Ventura M."/>
            <person name="van Sinderen D."/>
        </authorList>
    </citation>
    <scope>NUCLEOTIDE SEQUENCE</scope>
    <source>
        <strain evidence="2">JCM 7017</strain>
        <plasmid evidence="2">megaplasmid pMP7017</plasmid>
    </source>
</reference>
<dbReference type="GO" id="GO:0003677">
    <property type="term" value="F:DNA binding"/>
    <property type="evidence" value="ECO:0007669"/>
    <property type="project" value="InterPro"/>
</dbReference>
<organism evidence="2">
    <name type="scientific">Bifidobacterium breve</name>
    <dbReference type="NCBI Taxonomy" id="1685"/>
    <lineage>
        <taxon>Bacteria</taxon>
        <taxon>Bacillati</taxon>
        <taxon>Actinomycetota</taxon>
        <taxon>Actinomycetes</taxon>
        <taxon>Bifidobacteriales</taxon>
        <taxon>Bifidobacteriaceae</taxon>
        <taxon>Bifidobacterium</taxon>
    </lineage>
</organism>
<dbReference type="PROSITE" id="PS50943">
    <property type="entry name" value="HTH_CROC1"/>
    <property type="match status" value="1"/>
</dbReference>
<dbReference type="RefSeq" id="WP_052791121.1">
    <property type="nucleotide sequence ID" value="NZ_CAKMBB010000004.1"/>
</dbReference>
<dbReference type="EMBL" id="KM406416">
    <property type="protein sequence ID" value="AIW55067.1"/>
    <property type="molecule type" value="Genomic_DNA"/>
</dbReference>
<dbReference type="CDD" id="cd00093">
    <property type="entry name" value="HTH_XRE"/>
    <property type="match status" value="1"/>
</dbReference>
<evidence type="ECO:0000313" key="2">
    <source>
        <dbReference type="EMBL" id="AIW55067.1"/>
    </source>
</evidence>
<dbReference type="Gene3D" id="1.10.260.40">
    <property type="entry name" value="lambda repressor-like DNA-binding domains"/>
    <property type="match status" value="1"/>
</dbReference>
<protein>
    <recommendedName>
        <fullName evidence="1">HTH cro/C1-type domain-containing protein</fullName>
    </recommendedName>
</protein>
<sequence length="102" mass="11898">MSYTLEDFKADHDLDQKTIDERKEQLLEEMRLYELKEARKRQDVTQKQLAERMGVSQKRVSSLESGDVDKTEIRTLRRYLDAIGGKLQVNAVMPDGRTLQLV</sequence>
<proteinExistence type="predicted"/>
<accession>A0A0A0V0Z7</accession>
<dbReference type="Pfam" id="PF01381">
    <property type="entry name" value="HTH_3"/>
    <property type="match status" value="1"/>
</dbReference>
<gene>
    <name evidence="2" type="ORF">B7017_p0014</name>
</gene>